<dbReference type="OrthoDB" id="1366886at2"/>
<feature type="signal peptide" evidence="2">
    <location>
        <begin position="1"/>
        <end position="21"/>
    </location>
</feature>
<organism evidence="3 4">
    <name type="scientific">Flavobacterium pectinovorum</name>
    <dbReference type="NCBI Taxonomy" id="29533"/>
    <lineage>
        <taxon>Bacteria</taxon>
        <taxon>Pseudomonadati</taxon>
        <taxon>Bacteroidota</taxon>
        <taxon>Flavobacteriia</taxon>
        <taxon>Flavobacteriales</taxon>
        <taxon>Flavobacteriaceae</taxon>
        <taxon>Flavobacterium</taxon>
    </lineage>
</organism>
<evidence type="ECO:0000256" key="1">
    <source>
        <dbReference type="SAM" id="MobiDB-lite"/>
    </source>
</evidence>
<sequence length="87" mass="9118">MKKAALTFGLFSLIMVATSFATPEKTNKSIAGNIDIMIGADGTGGQAGRNGKKSDLYDTPSQINSNASSLNSFSSDSQLTKSRVKID</sequence>
<comment type="caution">
    <text evidence="3">The sequence shown here is derived from an EMBL/GenBank/DDBJ whole genome shotgun (WGS) entry which is preliminary data.</text>
</comment>
<dbReference type="AlphaFoldDB" id="A0A502EAC5"/>
<keyword evidence="4" id="KW-1185">Reference proteome</keyword>
<protein>
    <recommendedName>
        <fullName evidence="5">Pectate lyase</fullName>
    </recommendedName>
</protein>
<keyword evidence="2" id="KW-0732">Signal</keyword>
<evidence type="ECO:0000313" key="3">
    <source>
        <dbReference type="EMBL" id="TPG33430.1"/>
    </source>
</evidence>
<evidence type="ECO:0008006" key="5">
    <source>
        <dbReference type="Google" id="ProtNLM"/>
    </source>
</evidence>
<reference evidence="3 4" key="1">
    <citation type="journal article" date="2019" name="Environ. Microbiol.">
        <title>Species interactions and distinct microbial communities in high Arctic permafrost affected cryosols are associated with the CH4 and CO2 gas fluxes.</title>
        <authorList>
            <person name="Altshuler I."/>
            <person name="Hamel J."/>
            <person name="Turney S."/>
            <person name="Magnuson E."/>
            <person name="Levesque R."/>
            <person name="Greer C."/>
            <person name="Whyte L.G."/>
        </authorList>
    </citation>
    <scope>NUCLEOTIDE SEQUENCE [LARGE SCALE GENOMIC DNA]</scope>
    <source>
        <strain evidence="3 4">42</strain>
    </source>
</reference>
<accession>A0A502EAC5</accession>
<evidence type="ECO:0000256" key="2">
    <source>
        <dbReference type="SAM" id="SignalP"/>
    </source>
</evidence>
<proteinExistence type="predicted"/>
<dbReference type="EMBL" id="RCZH01000021">
    <property type="protein sequence ID" value="TPG33430.1"/>
    <property type="molecule type" value="Genomic_DNA"/>
</dbReference>
<name>A0A502EAC5_9FLAO</name>
<dbReference type="RefSeq" id="WP_140511510.1">
    <property type="nucleotide sequence ID" value="NZ_RCZH01000021.1"/>
</dbReference>
<dbReference type="Proteomes" id="UP000319700">
    <property type="component" value="Unassembled WGS sequence"/>
</dbReference>
<feature type="compositionally biased region" description="Low complexity" evidence="1">
    <location>
        <begin position="64"/>
        <end position="77"/>
    </location>
</feature>
<gene>
    <name evidence="3" type="ORF">EAH81_24245</name>
</gene>
<feature type="chain" id="PRO_5021496355" description="Pectate lyase" evidence="2">
    <location>
        <begin position="22"/>
        <end position="87"/>
    </location>
</feature>
<feature type="region of interest" description="Disordered" evidence="1">
    <location>
        <begin position="42"/>
        <end position="87"/>
    </location>
</feature>
<evidence type="ECO:0000313" key="4">
    <source>
        <dbReference type="Proteomes" id="UP000319700"/>
    </source>
</evidence>